<dbReference type="OrthoDB" id="880459at2"/>
<feature type="chain" id="PRO_5016337354" evidence="1">
    <location>
        <begin position="20"/>
        <end position="145"/>
    </location>
</feature>
<keyword evidence="1" id="KW-0732">Signal</keyword>
<proteinExistence type="predicted"/>
<dbReference type="InterPro" id="IPR039366">
    <property type="entry name" value="Pilotin"/>
</dbReference>
<feature type="signal peptide" evidence="1">
    <location>
        <begin position="1"/>
        <end position="19"/>
    </location>
</feature>
<protein>
    <submittedName>
        <fullName evidence="2">Lipo-like protein</fullName>
    </submittedName>
</protein>
<dbReference type="Proteomes" id="UP000248553">
    <property type="component" value="Unassembled WGS sequence"/>
</dbReference>
<comment type="caution">
    <text evidence="2">The sequence shown here is derived from an EMBL/GenBank/DDBJ whole genome shotgun (WGS) entry which is preliminary data.</text>
</comment>
<organism evidence="2 3">
    <name type="scientific">Hymenobacter edaphi</name>
    <dbReference type="NCBI Taxonomy" id="2211146"/>
    <lineage>
        <taxon>Bacteria</taxon>
        <taxon>Pseudomonadati</taxon>
        <taxon>Bacteroidota</taxon>
        <taxon>Cytophagia</taxon>
        <taxon>Cytophagales</taxon>
        <taxon>Hymenobacteraceae</taxon>
        <taxon>Hymenobacter</taxon>
    </lineage>
</organism>
<evidence type="ECO:0000313" key="3">
    <source>
        <dbReference type="Proteomes" id="UP000248553"/>
    </source>
</evidence>
<gene>
    <name evidence="2" type="ORF">DLM85_22445</name>
</gene>
<evidence type="ECO:0000313" key="2">
    <source>
        <dbReference type="EMBL" id="RAK62958.1"/>
    </source>
</evidence>
<keyword evidence="3" id="KW-1185">Reference proteome</keyword>
<dbReference type="PANTHER" id="PTHR38013">
    <property type="entry name" value="GLYCOPROTEIN/POLYSACCHARIDE METABOLISM"/>
    <property type="match status" value="1"/>
</dbReference>
<dbReference type="Pfam" id="PF09619">
    <property type="entry name" value="YscW"/>
    <property type="match status" value="1"/>
</dbReference>
<dbReference type="InterPro" id="IPR053196">
    <property type="entry name" value="Lipoprotein_YbaY-like"/>
</dbReference>
<dbReference type="PROSITE" id="PS51257">
    <property type="entry name" value="PROKAR_LIPOPROTEIN"/>
    <property type="match status" value="1"/>
</dbReference>
<evidence type="ECO:0000256" key="1">
    <source>
        <dbReference type="SAM" id="SignalP"/>
    </source>
</evidence>
<reference evidence="3" key="1">
    <citation type="submission" date="2018-05" db="EMBL/GenBank/DDBJ databases">
        <authorList>
            <person name="Nie L."/>
        </authorList>
    </citation>
    <scope>NUCLEOTIDE SEQUENCE [LARGE SCALE GENOMIC DNA]</scope>
    <source>
        <strain evidence="3">NL</strain>
    </source>
</reference>
<name>A0A328BD05_9BACT</name>
<dbReference type="EMBL" id="QHKM01000011">
    <property type="protein sequence ID" value="RAK62958.1"/>
    <property type="molecule type" value="Genomic_DNA"/>
</dbReference>
<dbReference type="PANTHER" id="PTHR38013:SF1">
    <property type="entry name" value="GLYCOPROTEIN_POLYSACCHARIDE METABOLISM"/>
    <property type="match status" value="1"/>
</dbReference>
<dbReference type="AlphaFoldDB" id="A0A328BD05"/>
<sequence length="145" mass="15282">MKTTVLPAVLLSVLLVACAKPTARTSAAARAVAAVQDSITGTVTYRERLALPPGAVLRVQLQDVSRQGAPATVVAETTVAARGRQVPLTFALAYDTLRIDPTNTYAVQASIEAEGRPLLANAAAYPVITRGNAKRVQMMLRSVAR</sequence>
<accession>A0A328BD05</accession>